<name>A0A1Y2K827_9PROT</name>
<proteinExistence type="predicted"/>
<reference evidence="1 2" key="1">
    <citation type="journal article" date="2016" name="BMC Genomics">
        <title>Combined genomic and structural analyses of a cultured magnetotactic bacterium reveals its niche adaptation to a dynamic environment.</title>
        <authorList>
            <person name="Araujo A.C."/>
            <person name="Morillo V."/>
            <person name="Cypriano J."/>
            <person name="Teixeira L.C."/>
            <person name="Leao P."/>
            <person name="Lyra S."/>
            <person name="Almeida L.G."/>
            <person name="Bazylinski D.A."/>
            <person name="Vasconcellos A.T."/>
            <person name="Abreu F."/>
            <person name="Lins U."/>
        </authorList>
    </citation>
    <scope>NUCLEOTIDE SEQUENCE [LARGE SCALE GENOMIC DNA]</scope>
    <source>
        <strain evidence="1 2">IT-1</strain>
    </source>
</reference>
<organism evidence="1 2">
    <name type="scientific">Magnetofaba australis IT-1</name>
    <dbReference type="NCBI Taxonomy" id="1434232"/>
    <lineage>
        <taxon>Bacteria</taxon>
        <taxon>Pseudomonadati</taxon>
        <taxon>Pseudomonadota</taxon>
        <taxon>Magnetococcia</taxon>
        <taxon>Magnetococcales</taxon>
        <taxon>Magnetococcaceae</taxon>
        <taxon>Magnetofaba</taxon>
    </lineage>
</organism>
<accession>A0A1Y2K827</accession>
<protein>
    <submittedName>
        <fullName evidence="1">Uncharacterized protein</fullName>
    </submittedName>
</protein>
<evidence type="ECO:0000313" key="2">
    <source>
        <dbReference type="Proteomes" id="UP000194003"/>
    </source>
</evidence>
<dbReference type="AlphaFoldDB" id="A0A1Y2K827"/>
<sequence length="95" mass="10804">MLTAQFREDLSTEVPGAELVIRSFENSHGVRQKEYWMRGNLFQIHVEPPLEPPYELLDQDGDGQFETRLTGGAARFVVPQWALRHQGASETGEHP</sequence>
<comment type="caution">
    <text evidence="1">The sequence shown here is derived from an EMBL/GenBank/DDBJ whole genome shotgun (WGS) entry which is preliminary data.</text>
</comment>
<dbReference type="EMBL" id="LVJN01000015">
    <property type="protein sequence ID" value="OSM06901.1"/>
    <property type="molecule type" value="Genomic_DNA"/>
</dbReference>
<dbReference type="Proteomes" id="UP000194003">
    <property type="component" value="Unassembled WGS sequence"/>
</dbReference>
<keyword evidence="2" id="KW-1185">Reference proteome</keyword>
<gene>
    <name evidence="1" type="ORF">MAIT1_00219</name>
</gene>
<dbReference type="Gene3D" id="2.20.130.30">
    <property type="entry name" value="Protein of unknown function DUF2782"/>
    <property type="match status" value="1"/>
</dbReference>
<evidence type="ECO:0000313" key="1">
    <source>
        <dbReference type="EMBL" id="OSM06901.1"/>
    </source>
</evidence>
<dbReference type="Pfam" id="PF11191">
    <property type="entry name" value="DUF2782"/>
    <property type="match status" value="1"/>
</dbReference>
<dbReference type="InterPro" id="IPR021357">
    <property type="entry name" value="DUF2782"/>
</dbReference>